<dbReference type="SUPFAM" id="SSF51182">
    <property type="entry name" value="RmlC-like cupins"/>
    <property type="match status" value="1"/>
</dbReference>
<dbReference type="InterPro" id="IPR003829">
    <property type="entry name" value="Pirin_N_dom"/>
</dbReference>
<dbReference type="EMBL" id="VULQ01000006">
    <property type="protein sequence ID" value="MSS77950.1"/>
    <property type="molecule type" value="Genomic_DNA"/>
</dbReference>
<feature type="domain" description="Pirin C-terminal" evidence="5">
    <location>
        <begin position="171"/>
        <end position="274"/>
    </location>
</feature>
<feature type="domain" description="Pirin N-terminal" evidence="4">
    <location>
        <begin position="23"/>
        <end position="118"/>
    </location>
</feature>
<reference evidence="6 7" key="1">
    <citation type="submission" date="2019-08" db="EMBL/GenBank/DDBJ databases">
        <title>In-depth cultivation of the pig gut microbiome towards novel bacterial diversity and tailored functional studies.</title>
        <authorList>
            <person name="Wylensek D."/>
            <person name="Hitch T.C.A."/>
            <person name="Clavel T."/>
        </authorList>
    </citation>
    <scope>NUCLEOTIDE SEQUENCE [LARGE SCALE GENOMIC DNA]</scope>
    <source>
        <strain evidence="6 7">WCA-380-WT-2B</strain>
    </source>
</reference>
<protein>
    <submittedName>
        <fullName evidence="6">Pirin family protein</fullName>
    </submittedName>
</protein>
<dbReference type="InterPro" id="IPR014710">
    <property type="entry name" value="RmlC-like_jellyroll"/>
</dbReference>
<dbReference type="AlphaFoldDB" id="A0A6N7VEU3"/>
<feature type="binding site" evidence="2">
    <location>
        <position position="59"/>
    </location>
    <ligand>
        <name>Fe cation</name>
        <dbReference type="ChEBI" id="CHEBI:24875"/>
    </ligand>
</feature>
<evidence type="ECO:0000259" key="4">
    <source>
        <dbReference type="Pfam" id="PF02678"/>
    </source>
</evidence>
<comment type="caution">
    <text evidence="6">The sequence shown here is derived from an EMBL/GenBank/DDBJ whole genome shotgun (WGS) entry which is preliminary data.</text>
</comment>
<dbReference type="Proteomes" id="UP000441925">
    <property type="component" value="Unassembled WGS sequence"/>
</dbReference>
<evidence type="ECO:0000256" key="1">
    <source>
        <dbReference type="ARBA" id="ARBA00008416"/>
    </source>
</evidence>
<dbReference type="InterPro" id="IPR011051">
    <property type="entry name" value="RmlC_Cupin_sf"/>
</dbReference>
<dbReference type="PIRSF" id="PIRSF006232">
    <property type="entry name" value="Pirin"/>
    <property type="match status" value="1"/>
</dbReference>
<evidence type="ECO:0000313" key="6">
    <source>
        <dbReference type="EMBL" id="MSS77950.1"/>
    </source>
</evidence>
<comment type="cofactor">
    <cofactor evidence="2">
        <name>Fe cation</name>
        <dbReference type="ChEBI" id="CHEBI:24875"/>
    </cofactor>
    <text evidence="2">Binds 1 Fe cation per subunit.</text>
</comment>
<feature type="binding site" evidence="2">
    <location>
        <position position="103"/>
    </location>
    <ligand>
        <name>Fe cation</name>
        <dbReference type="ChEBI" id="CHEBI:24875"/>
    </ligand>
</feature>
<dbReference type="Gene3D" id="2.60.120.10">
    <property type="entry name" value="Jelly Rolls"/>
    <property type="match status" value="2"/>
</dbReference>
<feature type="binding site" evidence="2">
    <location>
        <position position="57"/>
    </location>
    <ligand>
        <name>Fe cation</name>
        <dbReference type="ChEBI" id="CHEBI:24875"/>
    </ligand>
</feature>
<dbReference type="PANTHER" id="PTHR13903">
    <property type="entry name" value="PIRIN-RELATED"/>
    <property type="match status" value="1"/>
</dbReference>
<dbReference type="GO" id="GO:0046872">
    <property type="term" value="F:metal ion binding"/>
    <property type="evidence" value="ECO:0007669"/>
    <property type="project" value="UniProtKB-KW"/>
</dbReference>
<proteinExistence type="inferred from homology"/>
<dbReference type="InterPro" id="IPR008778">
    <property type="entry name" value="Pirin_C_dom"/>
</dbReference>
<sequence length="283" mass="32224">MRKIIDIVKPEKGIDGAGVHLYHVLSRETMLDTDPLLLLDAFDSTDPKQYEAGFPLHPHRGIETISYVYKGTMVHKDSLGNEDAVNDGEVQWMTAGSGIFHEEMMPPVEKLYGVQLWLNLKSDDKFTVPEYFAISKDKIEEIKFDNGYLRLLAGNYKDHQGFISKHQPVNYYDIHINPNSSFELDLEDDDSITLFALIGNFTVGDKTVEKFHAGLVERKGEKILIENNTDKEIAVLAFISKRIDEPIAWTPGPIVMNTQEELDKAYEEVRNGTFIKDDIDMNK</sequence>
<dbReference type="CDD" id="cd02247">
    <property type="entry name" value="cupin_pirin_C"/>
    <property type="match status" value="1"/>
</dbReference>
<accession>A0A6N7VEU3</accession>
<dbReference type="PANTHER" id="PTHR13903:SF8">
    <property type="entry name" value="PIRIN"/>
    <property type="match status" value="1"/>
</dbReference>
<dbReference type="Pfam" id="PF02678">
    <property type="entry name" value="Pirin"/>
    <property type="match status" value="1"/>
</dbReference>
<name>A0A6N7VEU3_9FIRM</name>
<organism evidence="6 7">
    <name type="scientific">Anaerococcus porci</name>
    <dbReference type="NCBI Taxonomy" id="2652269"/>
    <lineage>
        <taxon>Bacteria</taxon>
        <taxon>Bacillati</taxon>
        <taxon>Bacillota</taxon>
        <taxon>Tissierellia</taxon>
        <taxon>Tissierellales</taxon>
        <taxon>Peptoniphilaceae</taxon>
        <taxon>Anaerococcus</taxon>
    </lineage>
</organism>
<comment type="similarity">
    <text evidence="1 3">Belongs to the pirin family.</text>
</comment>
<keyword evidence="2" id="KW-0408">Iron</keyword>
<evidence type="ECO:0000256" key="3">
    <source>
        <dbReference type="RuleBase" id="RU003457"/>
    </source>
</evidence>
<dbReference type="CDD" id="cd02909">
    <property type="entry name" value="cupin_pirin_N"/>
    <property type="match status" value="1"/>
</dbReference>
<keyword evidence="2" id="KW-0479">Metal-binding</keyword>
<evidence type="ECO:0000259" key="5">
    <source>
        <dbReference type="Pfam" id="PF05726"/>
    </source>
</evidence>
<evidence type="ECO:0000256" key="2">
    <source>
        <dbReference type="PIRSR" id="PIRSR006232-1"/>
    </source>
</evidence>
<keyword evidence="7" id="KW-1185">Reference proteome</keyword>
<dbReference type="InterPro" id="IPR012093">
    <property type="entry name" value="Pirin"/>
</dbReference>
<evidence type="ECO:0000313" key="7">
    <source>
        <dbReference type="Proteomes" id="UP000441925"/>
    </source>
</evidence>
<dbReference type="Pfam" id="PF05726">
    <property type="entry name" value="Pirin_C"/>
    <property type="match status" value="1"/>
</dbReference>
<dbReference type="RefSeq" id="WP_154540608.1">
    <property type="nucleotide sequence ID" value="NZ_VULQ01000006.1"/>
</dbReference>
<gene>
    <name evidence="6" type="ORF">FYJ26_05895</name>
</gene>
<feature type="binding site" evidence="2">
    <location>
        <position position="101"/>
    </location>
    <ligand>
        <name>Fe cation</name>
        <dbReference type="ChEBI" id="CHEBI:24875"/>
    </ligand>
</feature>